<evidence type="ECO:0000256" key="4">
    <source>
        <dbReference type="RuleBase" id="RU003682"/>
    </source>
</evidence>
<organism evidence="6 7">
    <name type="scientific">Stephania japonica</name>
    <dbReference type="NCBI Taxonomy" id="461633"/>
    <lineage>
        <taxon>Eukaryota</taxon>
        <taxon>Viridiplantae</taxon>
        <taxon>Streptophyta</taxon>
        <taxon>Embryophyta</taxon>
        <taxon>Tracheophyta</taxon>
        <taxon>Spermatophyta</taxon>
        <taxon>Magnoliopsida</taxon>
        <taxon>Ranunculales</taxon>
        <taxon>Menispermaceae</taxon>
        <taxon>Menispermoideae</taxon>
        <taxon>Cissampelideae</taxon>
        <taxon>Stephania</taxon>
    </lineage>
</organism>
<evidence type="ECO:0000256" key="2">
    <source>
        <dbReference type="ARBA" id="ARBA00022723"/>
    </source>
</evidence>
<gene>
    <name evidence="6" type="ORF">Sjap_004242</name>
</gene>
<dbReference type="Gene3D" id="2.60.120.330">
    <property type="entry name" value="B-lactam Antibiotic, Isopenicillin N Synthase, Chain"/>
    <property type="match status" value="1"/>
</dbReference>
<keyword evidence="3 4" id="KW-0408">Iron</keyword>
<protein>
    <recommendedName>
        <fullName evidence="5">Fe2OG dioxygenase domain-containing protein</fullName>
    </recommendedName>
</protein>
<feature type="domain" description="Fe2OG dioxygenase" evidence="5">
    <location>
        <begin position="136"/>
        <end position="237"/>
    </location>
</feature>
<comment type="similarity">
    <text evidence="1 4">Belongs to the iron/ascorbate-dependent oxidoreductase family.</text>
</comment>
<dbReference type="InterPro" id="IPR005123">
    <property type="entry name" value="Oxoglu/Fe-dep_dioxygenase_dom"/>
</dbReference>
<name>A0AAP0PIW6_9MAGN</name>
<dbReference type="PANTHER" id="PTHR47991">
    <property type="entry name" value="OXOGLUTARATE/IRON-DEPENDENT DIOXYGENASE"/>
    <property type="match status" value="1"/>
</dbReference>
<dbReference type="Proteomes" id="UP001417504">
    <property type="component" value="Unassembled WGS sequence"/>
</dbReference>
<dbReference type="InterPro" id="IPR027443">
    <property type="entry name" value="IPNS-like_sf"/>
</dbReference>
<keyword evidence="4" id="KW-0560">Oxidoreductase</keyword>
<dbReference type="InterPro" id="IPR044861">
    <property type="entry name" value="IPNS-like_FE2OG_OXY"/>
</dbReference>
<evidence type="ECO:0000313" key="7">
    <source>
        <dbReference type="Proteomes" id="UP001417504"/>
    </source>
</evidence>
<keyword evidence="2 4" id="KW-0479">Metal-binding</keyword>
<evidence type="ECO:0000256" key="1">
    <source>
        <dbReference type="ARBA" id="ARBA00008056"/>
    </source>
</evidence>
<dbReference type="InterPro" id="IPR026992">
    <property type="entry name" value="DIOX_N"/>
</dbReference>
<keyword evidence="7" id="KW-1185">Reference proteome</keyword>
<dbReference type="Pfam" id="PF14226">
    <property type="entry name" value="DIOX_N"/>
    <property type="match status" value="1"/>
</dbReference>
<proteinExistence type="inferred from homology"/>
<comment type="caution">
    <text evidence="6">The sequence shown here is derived from an EMBL/GenBank/DDBJ whole genome shotgun (WGS) entry which is preliminary data.</text>
</comment>
<sequence length="290" mass="33524">MYTDESIKIPLIDFSRILNEKLHRDEMTKLHAACEEWGFFLLINHGSEETIEKMKNHVEEFFKQPLEKRKLMLKNHNIEGYGQSFVRSEDQKLNWADMEILERYSTEVNKLAIQLMGMMAENLGLEANRLTDMLRDVHQTLRMNYYPPCPQADKVVGISPHSDPIALTLLIESNNVQGLQIRKDCMWVPVHAIPGAFIINIGDMVEIWSNGKYKSIEHRVVVNHHRERLSVAVFHSPNNEDAIIGPLPELVKEGAKYYKSTDLNTYYELNSTLQGKKHANIMKLVNPILE</sequence>
<evidence type="ECO:0000256" key="3">
    <source>
        <dbReference type="ARBA" id="ARBA00023004"/>
    </source>
</evidence>
<dbReference type="GO" id="GO:0016491">
    <property type="term" value="F:oxidoreductase activity"/>
    <property type="evidence" value="ECO:0007669"/>
    <property type="project" value="UniProtKB-KW"/>
</dbReference>
<accession>A0AAP0PIW6</accession>
<dbReference type="GO" id="GO:0046872">
    <property type="term" value="F:metal ion binding"/>
    <property type="evidence" value="ECO:0007669"/>
    <property type="project" value="UniProtKB-KW"/>
</dbReference>
<dbReference type="SUPFAM" id="SSF51197">
    <property type="entry name" value="Clavaminate synthase-like"/>
    <property type="match status" value="1"/>
</dbReference>
<evidence type="ECO:0000313" key="6">
    <source>
        <dbReference type="EMBL" id="KAK9144339.1"/>
    </source>
</evidence>
<dbReference type="AlphaFoldDB" id="A0AAP0PIW6"/>
<reference evidence="6 7" key="1">
    <citation type="submission" date="2024-01" db="EMBL/GenBank/DDBJ databases">
        <title>Genome assemblies of Stephania.</title>
        <authorList>
            <person name="Yang L."/>
        </authorList>
    </citation>
    <scope>NUCLEOTIDE SEQUENCE [LARGE SCALE GENOMIC DNA]</scope>
    <source>
        <strain evidence="6">QJT</strain>
        <tissue evidence="6">Leaf</tissue>
    </source>
</reference>
<dbReference type="InterPro" id="IPR050295">
    <property type="entry name" value="Plant_2OG-oxidoreductases"/>
</dbReference>
<dbReference type="EMBL" id="JBBNAE010000002">
    <property type="protein sequence ID" value="KAK9144339.1"/>
    <property type="molecule type" value="Genomic_DNA"/>
</dbReference>
<evidence type="ECO:0000259" key="5">
    <source>
        <dbReference type="PROSITE" id="PS51471"/>
    </source>
</evidence>
<dbReference type="Pfam" id="PF03171">
    <property type="entry name" value="2OG-FeII_Oxy"/>
    <property type="match status" value="1"/>
</dbReference>
<dbReference type="PROSITE" id="PS51471">
    <property type="entry name" value="FE2OG_OXY"/>
    <property type="match status" value="1"/>
</dbReference>